<evidence type="ECO:0000313" key="1">
    <source>
        <dbReference type="EMBL" id="PNR43300.1"/>
    </source>
</evidence>
<dbReference type="EnsemblPlants" id="Pp3c12_1530V3.1">
    <property type="protein sequence ID" value="Pp3c12_1530V3.1"/>
    <property type="gene ID" value="Pp3c12_1530"/>
</dbReference>
<reference evidence="1 3" key="2">
    <citation type="journal article" date="2018" name="Plant J.">
        <title>The Physcomitrella patens chromosome-scale assembly reveals moss genome structure and evolution.</title>
        <authorList>
            <person name="Lang D."/>
            <person name="Ullrich K.K."/>
            <person name="Murat F."/>
            <person name="Fuchs J."/>
            <person name="Jenkins J."/>
            <person name="Haas F.B."/>
            <person name="Piednoel M."/>
            <person name="Gundlach H."/>
            <person name="Van Bel M."/>
            <person name="Meyberg R."/>
            <person name="Vives C."/>
            <person name="Morata J."/>
            <person name="Symeonidi A."/>
            <person name="Hiss M."/>
            <person name="Muchero W."/>
            <person name="Kamisugi Y."/>
            <person name="Saleh O."/>
            <person name="Blanc G."/>
            <person name="Decker E.L."/>
            <person name="van Gessel N."/>
            <person name="Grimwood J."/>
            <person name="Hayes R.D."/>
            <person name="Graham S.W."/>
            <person name="Gunter L.E."/>
            <person name="McDaniel S.F."/>
            <person name="Hoernstein S.N.W."/>
            <person name="Larsson A."/>
            <person name="Li F.W."/>
            <person name="Perroud P.F."/>
            <person name="Phillips J."/>
            <person name="Ranjan P."/>
            <person name="Rokshar D.S."/>
            <person name="Rothfels C.J."/>
            <person name="Schneider L."/>
            <person name="Shu S."/>
            <person name="Stevenson D.W."/>
            <person name="Thummler F."/>
            <person name="Tillich M."/>
            <person name="Villarreal Aguilar J.C."/>
            <person name="Widiez T."/>
            <person name="Wong G.K."/>
            <person name="Wymore A."/>
            <person name="Zhang Y."/>
            <person name="Zimmer A.D."/>
            <person name="Quatrano R.S."/>
            <person name="Mayer K.F.X."/>
            <person name="Goodstein D."/>
            <person name="Casacuberta J.M."/>
            <person name="Vandepoele K."/>
            <person name="Reski R."/>
            <person name="Cuming A.C."/>
            <person name="Tuskan G.A."/>
            <person name="Maumus F."/>
            <person name="Salse J."/>
            <person name="Schmutz J."/>
            <person name="Rensing S.A."/>
        </authorList>
    </citation>
    <scope>NUCLEOTIDE SEQUENCE [LARGE SCALE GENOMIC DNA]</scope>
    <source>
        <strain evidence="2 3">cv. Gransden 2004</strain>
    </source>
</reference>
<evidence type="ECO:0000313" key="3">
    <source>
        <dbReference type="Proteomes" id="UP000006727"/>
    </source>
</evidence>
<dbReference type="PaxDb" id="3218-PP1S128_28V6.1"/>
<dbReference type="Gramene" id="Pp3c12_1530V3.1">
    <property type="protein sequence ID" value="Pp3c12_1530V3.1"/>
    <property type="gene ID" value="Pp3c12_1530"/>
</dbReference>
<gene>
    <name evidence="1" type="ORF">PHYPA_015680</name>
</gene>
<name>A0A2K1JP21_PHYPA</name>
<protein>
    <submittedName>
        <fullName evidence="1 2">Uncharacterized protein</fullName>
    </submittedName>
</protein>
<organism evidence="1">
    <name type="scientific">Physcomitrium patens</name>
    <name type="common">Spreading-leaved earth moss</name>
    <name type="synonym">Physcomitrella patens</name>
    <dbReference type="NCBI Taxonomy" id="3218"/>
    <lineage>
        <taxon>Eukaryota</taxon>
        <taxon>Viridiplantae</taxon>
        <taxon>Streptophyta</taxon>
        <taxon>Embryophyta</taxon>
        <taxon>Bryophyta</taxon>
        <taxon>Bryophytina</taxon>
        <taxon>Bryopsida</taxon>
        <taxon>Funariidae</taxon>
        <taxon>Funariales</taxon>
        <taxon>Funariaceae</taxon>
        <taxon>Physcomitrium</taxon>
    </lineage>
</organism>
<dbReference type="InParanoid" id="A0A2K1JP21"/>
<proteinExistence type="predicted"/>
<keyword evidence="3" id="KW-1185">Reference proteome</keyword>
<sequence length="121" mass="13045">MFGSGGNLAMAQRFAFESDLATILLGAGASVKIVTFKGMERGTTVLKSVWLAFGAFGTKHAIWALQVETLLGSTTLILARVKKSVDLLKTELVPVEGIEKKEYCVKPYGGIFVRVSEFSSI</sequence>
<dbReference type="AlphaFoldDB" id="A0A2K1JP21"/>
<dbReference type="STRING" id="3218.A0A2K1JP21"/>
<reference evidence="2" key="3">
    <citation type="submission" date="2020-12" db="UniProtKB">
        <authorList>
            <consortium name="EnsemblPlants"/>
        </authorList>
    </citation>
    <scope>IDENTIFICATION</scope>
</reference>
<dbReference type="EMBL" id="ABEU02000012">
    <property type="protein sequence ID" value="PNR43300.1"/>
    <property type="molecule type" value="Genomic_DNA"/>
</dbReference>
<accession>A0A2K1JP21</accession>
<reference evidence="1 3" key="1">
    <citation type="journal article" date="2008" name="Science">
        <title>The Physcomitrella genome reveals evolutionary insights into the conquest of land by plants.</title>
        <authorList>
            <person name="Rensing S."/>
            <person name="Lang D."/>
            <person name="Zimmer A."/>
            <person name="Terry A."/>
            <person name="Salamov A."/>
            <person name="Shapiro H."/>
            <person name="Nishiyama T."/>
            <person name="Perroud P.-F."/>
            <person name="Lindquist E."/>
            <person name="Kamisugi Y."/>
            <person name="Tanahashi T."/>
            <person name="Sakakibara K."/>
            <person name="Fujita T."/>
            <person name="Oishi K."/>
            <person name="Shin-I T."/>
            <person name="Kuroki Y."/>
            <person name="Toyoda A."/>
            <person name="Suzuki Y."/>
            <person name="Hashimoto A."/>
            <person name="Yamaguchi K."/>
            <person name="Sugano A."/>
            <person name="Kohara Y."/>
            <person name="Fujiyama A."/>
            <person name="Anterola A."/>
            <person name="Aoki S."/>
            <person name="Ashton N."/>
            <person name="Barbazuk W.B."/>
            <person name="Barker E."/>
            <person name="Bennetzen J."/>
            <person name="Bezanilla M."/>
            <person name="Blankenship R."/>
            <person name="Cho S.H."/>
            <person name="Dutcher S."/>
            <person name="Estelle M."/>
            <person name="Fawcett J.A."/>
            <person name="Gundlach H."/>
            <person name="Hanada K."/>
            <person name="Heyl A."/>
            <person name="Hicks K.A."/>
            <person name="Hugh J."/>
            <person name="Lohr M."/>
            <person name="Mayer K."/>
            <person name="Melkozernov A."/>
            <person name="Murata T."/>
            <person name="Nelson D."/>
            <person name="Pils B."/>
            <person name="Prigge M."/>
            <person name="Reiss B."/>
            <person name="Renner T."/>
            <person name="Rombauts S."/>
            <person name="Rushton P."/>
            <person name="Sanderfoot A."/>
            <person name="Schween G."/>
            <person name="Shiu S.-H."/>
            <person name="Stueber K."/>
            <person name="Theodoulou F.L."/>
            <person name="Tu H."/>
            <person name="Van de Peer Y."/>
            <person name="Verrier P.J."/>
            <person name="Waters E."/>
            <person name="Wood A."/>
            <person name="Yang L."/>
            <person name="Cove D."/>
            <person name="Cuming A."/>
            <person name="Hasebe M."/>
            <person name="Lucas S."/>
            <person name="Mishler D.B."/>
            <person name="Reski R."/>
            <person name="Grigoriev I."/>
            <person name="Quatrano R.S."/>
            <person name="Boore J.L."/>
        </authorList>
    </citation>
    <scope>NUCLEOTIDE SEQUENCE [LARGE SCALE GENOMIC DNA]</scope>
    <source>
        <strain evidence="2 3">cv. Gransden 2004</strain>
    </source>
</reference>
<dbReference type="Proteomes" id="UP000006727">
    <property type="component" value="Chromosome 12"/>
</dbReference>
<evidence type="ECO:0000313" key="2">
    <source>
        <dbReference type="EnsemblPlants" id="Pp3c12_1530V3.1"/>
    </source>
</evidence>